<evidence type="ECO:0000256" key="8">
    <source>
        <dbReference type="ARBA" id="ARBA00029605"/>
    </source>
</evidence>
<feature type="domain" description="Cytosol aminopeptidase" evidence="15">
    <location>
        <begin position="192"/>
        <end position="502"/>
    </location>
</feature>
<dbReference type="PANTHER" id="PTHR11963">
    <property type="entry name" value="LEUCINE AMINOPEPTIDASE-RELATED"/>
    <property type="match status" value="1"/>
</dbReference>
<dbReference type="InterPro" id="IPR011356">
    <property type="entry name" value="Leucine_aapep/pepB"/>
</dbReference>
<evidence type="ECO:0000256" key="9">
    <source>
        <dbReference type="ARBA" id="ARBA00030930"/>
    </source>
</evidence>
<evidence type="ECO:0000256" key="1">
    <source>
        <dbReference type="ARBA" id="ARBA00009528"/>
    </source>
</evidence>
<evidence type="ECO:0000256" key="13">
    <source>
        <dbReference type="ARBA" id="ARBA00047881"/>
    </source>
</evidence>
<evidence type="ECO:0000256" key="10">
    <source>
        <dbReference type="ARBA" id="ARBA00030997"/>
    </source>
</evidence>
<dbReference type="PANTHER" id="PTHR11963:SF16">
    <property type="entry name" value="CYTOSOL AMINOPEPTIDASE"/>
    <property type="match status" value="1"/>
</dbReference>
<dbReference type="SUPFAM" id="SSF53187">
    <property type="entry name" value="Zn-dependent exopeptidases"/>
    <property type="match status" value="1"/>
</dbReference>
<dbReference type="CDD" id="cd00433">
    <property type="entry name" value="Peptidase_M17"/>
    <property type="match status" value="1"/>
</dbReference>
<dbReference type="Proteomes" id="UP001152798">
    <property type="component" value="Chromosome 4"/>
</dbReference>
<comment type="similarity">
    <text evidence="1">Belongs to the peptidase M17 family.</text>
</comment>
<evidence type="ECO:0000256" key="2">
    <source>
        <dbReference type="ARBA" id="ARBA00014190"/>
    </source>
</evidence>
<dbReference type="SUPFAM" id="SSF52949">
    <property type="entry name" value="Macro domain-like"/>
    <property type="match status" value="1"/>
</dbReference>
<organism evidence="17 18">
    <name type="scientific">Nezara viridula</name>
    <name type="common">Southern green stink bug</name>
    <name type="synonym">Cimex viridulus</name>
    <dbReference type="NCBI Taxonomy" id="85310"/>
    <lineage>
        <taxon>Eukaryota</taxon>
        <taxon>Metazoa</taxon>
        <taxon>Ecdysozoa</taxon>
        <taxon>Arthropoda</taxon>
        <taxon>Hexapoda</taxon>
        <taxon>Insecta</taxon>
        <taxon>Pterygota</taxon>
        <taxon>Neoptera</taxon>
        <taxon>Paraneoptera</taxon>
        <taxon>Hemiptera</taxon>
        <taxon>Heteroptera</taxon>
        <taxon>Panheteroptera</taxon>
        <taxon>Pentatomomorpha</taxon>
        <taxon>Pentatomoidea</taxon>
        <taxon>Pentatomidae</taxon>
        <taxon>Pentatominae</taxon>
        <taxon>Nezara</taxon>
    </lineage>
</organism>
<protein>
    <recommendedName>
        <fullName evidence="2">Cytosol aminopeptidase</fullName>
        <ecNumber evidence="7">3.4.13.23</ecNumber>
    </recommendedName>
    <alternativeName>
        <fullName evidence="10">Cysteinylglycine-S-conjugate dipeptidase</fullName>
    </alternativeName>
    <alternativeName>
        <fullName evidence="11">Leucine aminopeptidase 3</fullName>
    </alternativeName>
    <alternativeName>
        <fullName evidence="9">Proline aminopeptidase</fullName>
    </alternativeName>
    <alternativeName>
        <fullName evidence="8">Prolyl aminopeptidase</fullName>
    </alternativeName>
</protein>
<evidence type="ECO:0000256" key="5">
    <source>
        <dbReference type="ARBA" id="ARBA00022801"/>
    </source>
</evidence>
<evidence type="ECO:0000256" key="14">
    <source>
        <dbReference type="ARBA" id="ARBA00049107"/>
    </source>
</evidence>
<dbReference type="EC" id="3.4.13.23" evidence="7"/>
<dbReference type="EMBL" id="OV725080">
    <property type="protein sequence ID" value="CAH1399406.1"/>
    <property type="molecule type" value="Genomic_DNA"/>
</dbReference>
<evidence type="ECO:0000256" key="12">
    <source>
        <dbReference type="ARBA" id="ARBA00045966"/>
    </source>
</evidence>
<dbReference type="GO" id="GO:0006508">
    <property type="term" value="P:proteolysis"/>
    <property type="evidence" value="ECO:0007669"/>
    <property type="project" value="UniProtKB-KW"/>
</dbReference>
<dbReference type="Gene3D" id="3.40.220.10">
    <property type="entry name" value="Leucine Aminopeptidase, subunit E, domain 1"/>
    <property type="match status" value="1"/>
</dbReference>
<keyword evidence="4" id="KW-0645">Protease</keyword>
<comment type="catalytic activity">
    <reaction evidence="6">
        <text>an S-substituted L-cysteinylglycine + H2O = an S-substituted L-cysteine + glycine</text>
        <dbReference type="Rhea" id="RHEA:60444"/>
        <dbReference type="ChEBI" id="CHEBI:15377"/>
        <dbReference type="ChEBI" id="CHEBI:57305"/>
        <dbReference type="ChEBI" id="CHEBI:58717"/>
        <dbReference type="ChEBI" id="CHEBI:143103"/>
        <dbReference type="EC" id="3.4.13.23"/>
    </reaction>
    <physiologicalReaction direction="left-to-right" evidence="6">
        <dbReference type="Rhea" id="RHEA:60445"/>
    </physiologicalReaction>
</comment>
<dbReference type="Pfam" id="PF02789">
    <property type="entry name" value="Peptidase_M17_N"/>
    <property type="match status" value="1"/>
</dbReference>
<dbReference type="GO" id="GO:0070006">
    <property type="term" value="F:metalloaminopeptidase activity"/>
    <property type="evidence" value="ECO:0007669"/>
    <property type="project" value="InterPro"/>
</dbReference>
<evidence type="ECO:0000313" key="18">
    <source>
        <dbReference type="Proteomes" id="UP001152798"/>
    </source>
</evidence>
<dbReference type="AlphaFoldDB" id="A0A9P0HCD1"/>
<gene>
    <name evidence="17" type="ORF">NEZAVI_LOCUS8861</name>
</gene>
<dbReference type="Gene3D" id="3.40.630.10">
    <property type="entry name" value="Zn peptidases"/>
    <property type="match status" value="1"/>
</dbReference>
<proteinExistence type="inferred from homology"/>
<dbReference type="InterPro" id="IPR008283">
    <property type="entry name" value="Peptidase_M17_N"/>
</dbReference>
<keyword evidence="18" id="KW-1185">Reference proteome</keyword>
<keyword evidence="5" id="KW-0378">Hydrolase</keyword>
<feature type="domain" description="Peptidase M17 leucyl aminopeptidase N-terminal" evidence="16">
    <location>
        <begin position="43"/>
        <end position="161"/>
    </location>
</feature>
<comment type="function">
    <text evidence="12">Cytosolic metallopeptidase that catalyzes the removal of unsubstituted N-terminal hydrophobic amino acids from various peptides. The presence of Zn(2+) ions is essential for the peptidase activity, and the association with other cofactors can modulate the substrate spectificity of the enzyme. For instance, in the presence of Mn(2+), it displays a specific Cys-Gly hydrolyzing activity of Cys-Gly-S-conjugates. Involved in the metabolism of glutathione and in the degradation of glutathione S-conjugates, which may play a role in the control of the cell redox status.</text>
</comment>
<dbReference type="Pfam" id="PF00883">
    <property type="entry name" value="Peptidase_M17"/>
    <property type="match status" value="1"/>
</dbReference>
<evidence type="ECO:0000259" key="15">
    <source>
        <dbReference type="Pfam" id="PF00883"/>
    </source>
</evidence>
<reference evidence="17" key="1">
    <citation type="submission" date="2022-01" db="EMBL/GenBank/DDBJ databases">
        <authorList>
            <person name="King R."/>
        </authorList>
    </citation>
    <scope>NUCLEOTIDE SEQUENCE</scope>
</reference>
<evidence type="ECO:0000259" key="16">
    <source>
        <dbReference type="Pfam" id="PF02789"/>
    </source>
</evidence>
<keyword evidence="3" id="KW-0031">Aminopeptidase</keyword>
<sequence length="519" mass="56421">MNRYFKSAIPRTSIRQRCVSSRNYDTYKKGLVLGAYDGCNPGELKFTKAAKIFDDKMGGKISSLVKGGAGISKGTAQVFTNLGDEFYSIAVAGLGEEGAGYNTLEILDECKENIRWAAATGARALQDSGINNILVEEFTNAEAAAEGANLAVWQYQDVRSPSDHKPIAKVDLYNSDDRDGWSRGMIKSDCQNFARRLEETPGNLMTPTIFAQWVIDALCPCGIQVEVRDRDWLEAKKMAALLTIAKGSCEEPLMIEMGYCGGKPEDKPIVFVGKGVTFDSGGLCLKKCKGMSDKRGDVAGAAVCAAVIKCVAQMALPVNVRVLTPLMESMIGGSAIKAGDVVTAYNGKTVQIENPDNEGRVMLLEPLAYSMTHLPCLLSTIASLTGTTTRGLGSGASASFSTSNDVFRELERAGSETGDRVWRFPFWKYYTEKVTDYPSFDVSNVGKGYGETCKGAAFLREFVDQGIDFLHVDIHGTGLKVTESCFPYLKKGWMSGRPTRTLAQFVYQIVCPHDKGDDC</sequence>
<dbReference type="InterPro" id="IPR000819">
    <property type="entry name" value="Peptidase_M17_C"/>
</dbReference>
<dbReference type="InterPro" id="IPR043472">
    <property type="entry name" value="Macro_dom-like"/>
</dbReference>
<evidence type="ECO:0000256" key="11">
    <source>
        <dbReference type="ARBA" id="ARBA00031564"/>
    </source>
</evidence>
<comment type="catalytic activity">
    <reaction evidence="13">
        <text>S-benzyl-L-cysteinylglycine + H2O = S-benzyl-L-cysteine + glycine</text>
        <dbReference type="Rhea" id="RHEA:62568"/>
        <dbReference type="ChEBI" id="CHEBI:15377"/>
        <dbReference type="ChEBI" id="CHEBI:57305"/>
        <dbReference type="ChEBI" id="CHEBI:145802"/>
        <dbReference type="ChEBI" id="CHEBI:145803"/>
    </reaction>
    <physiologicalReaction direction="left-to-right" evidence="13">
        <dbReference type="Rhea" id="RHEA:62569"/>
    </physiologicalReaction>
</comment>
<dbReference type="GO" id="GO:0030145">
    <property type="term" value="F:manganese ion binding"/>
    <property type="evidence" value="ECO:0007669"/>
    <property type="project" value="InterPro"/>
</dbReference>
<name>A0A9P0HCD1_NEZVI</name>
<evidence type="ECO:0000256" key="3">
    <source>
        <dbReference type="ARBA" id="ARBA00022438"/>
    </source>
</evidence>
<accession>A0A9P0HCD1</accession>
<evidence type="ECO:0000256" key="7">
    <source>
        <dbReference type="ARBA" id="ARBA00023625"/>
    </source>
</evidence>
<evidence type="ECO:0000313" key="17">
    <source>
        <dbReference type="EMBL" id="CAH1399406.1"/>
    </source>
</evidence>
<dbReference type="GO" id="GO:0005737">
    <property type="term" value="C:cytoplasm"/>
    <property type="evidence" value="ECO:0007669"/>
    <property type="project" value="InterPro"/>
</dbReference>
<dbReference type="OrthoDB" id="412814at2759"/>
<evidence type="ECO:0000256" key="6">
    <source>
        <dbReference type="ARBA" id="ARBA00023511"/>
    </source>
</evidence>
<dbReference type="PRINTS" id="PR00481">
    <property type="entry name" value="LAMNOPPTDASE"/>
</dbReference>
<evidence type="ECO:0000256" key="4">
    <source>
        <dbReference type="ARBA" id="ARBA00022670"/>
    </source>
</evidence>
<comment type="catalytic activity">
    <reaction evidence="14">
        <text>L-cysteinylglycine + H2O = L-cysteine + glycine</text>
        <dbReference type="Rhea" id="RHEA:28783"/>
        <dbReference type="ChEBI" id="CHEBI:15377"/>
        <dbReference type="ChEBI" id="CHEBI:35235"/>
        <dbReference type="ChEBI" id="CHEBI:57305"/>
        <dbReference type="ChEBI" id="CHEBI:61694"/>
    </reaction>
    <physiologicalReaction direction="left-to-right" evidence="14">
        <dbReference type="Rhea" id="RHEA:28784"/>
    </physiologicalReaction>
</comment>